<dbReference type="EMBL" id="PFTH01000001">
    <property type="protein sequence ID" value="PJB89753.1"/>
    <property type="molecule type" value="Genomic_DNA"/>
</dbReference>
<comment type="caution">
    <text evidence="1">The sequence shown here is derived from an EMBL/GenBank/DDBJ whole genome shotgun (WGS) entry which is preliminary data.</text>
</comment>
<proteinExistence type="predicted"/>
<feature type="non-terminal residue" evidence="1">
    <location>
        <position position="164"/>
    </location>
</feature>
<gene>
    <name evidence="1" type="ORF">CO083_00005</name>
</gene>
<protein>
    <submittedName>
        <fullName evidence="1">Uncharacterized protein</fullName>
    </submittedName>
</protein>
<reference evidence="2" key="1">
    <citation type="submission" date="2017-09" db="EMBL/GenBank/DDBJ databases">
        <title>Depth-based differentiation of microbial function through sediment-hosted aquifers and enrichment of novel symbionts in the deep terrestrial subsurface.</title>
        <authorList>
            <person name="Probst A.J."/>
            <person name="Ladd B."/>
            <person name="Jarett J.K."/>
            <person name="Geller-Mcgrath D.E."/>
            <person name="Sieber C.M.K."/>
            <person name="Emerson J.B."/>
            <person name="Anantharaman K."/>
            <person name="Thomas B.C."/>
            <person name="Malmstrom R."/>
            <person name="Stieglmeier M."/>
            <person name="Klingl A."/>
            <person name="Woyke T."/>
            <person name="Ryan C.M."/>
            <person name="Banfield J.F."/>
        </authorList>
    </citation>
    <scope>NUCLEOTIDE SEQUENCE [LARGE SCALE GENOMIC DNA]</scope>
</reference>
<organism evidence="1 2">
    <name type="scientific">Candidatus Roizmanbacteria bacterium CG_4_9_14_0_8_um_filter_34_12</name>
    <dbReference type="NCBI Taxonomy" id="1974840"/>
    <lineage>
        <taxon>Bacteria</taxon>
        <taxon>Candidatus Roizmaniibacteriota</taxon>
    </lineage>
</organism>
<evidence type="ECO:0000313" key="1">
    <source>
        <dbReference type="EMBL" id="PJB89753.1"/>
    </source>
</evidence>
<dbReference type="Proteomes" id="UP000229706">
    <property type="component" value="Unassembled WGS sequence"/>
</dbReference>
<dbReference type="AlphaFoldDB" id="A0A2M8DEH7"/>
<evidence type="ECO:0000313" key="2">
    <source>
        <dbReference type="Proteomes" id="UP000229706"/>
    </source>
</evidence>
<sequence>MDIVKAIPTGYVAGYLGEYDSDTGTSYGTGGNDPIKLKLYVGAPWATPPPYISTDCTVTTESRYVTPKPNDPINPPPKPIGTFYSCTITYDDDSYPGGEDIPQSEFIKKFYLGPASTTSYDDKLYCINPTPKVDGSFDNCSICLGQADCTSTEAMSCSDINPTT</sequence>
<accession>A0A2M8DEH7</accession>
<name>A0A2M8DEH7_9BACT</name>